<dbReference type="InterPro" id="IPR017911">
    <property type="entry name" value="MacB-like_ATP-bd"/>
</dbReference>
<dbReference type="HOGENOM" id="CLU_000604_1_22_6"/>
<evidence type="ECO:0000256" key="1">
    <source>
        <dbReference type="ARBA" id="ARBA00022448"/>
    </source>
</evidence>
<dbReference type="InterPro" id="IPR003593">
    <property type="entry name" value="AAA+_ATPase"/>
</dbReference>
<keyword evidence="2" id="KW-0547">Nucleotide-binding</keyword>
<keyword evidence="4" id="KW-0812">Transmembrane</keyword>
<dbReference type="GO" id="GO:0005886">
    <property type="term" value="C:plasma membrane"/>
    <property type="evidence" value="ECO:0007669"/>
    <property type="project" value="TreeGrafter"/>
</dbReference>
<accession>C5BK28</accession>
<feature type="domain" description="ABC transporter" evidence="5">
    <location>
        <begin position="50"/>
        <end position="283"/>
    </location>
</feature>
<dbReference type="AlphaFoldDB" id="C5BK28"/>
<dbReference type="GO" id="GO:0005524">
    <property type="term" value="F:ATP binding"/>
    <property type="evidence" value="ECO:0007669"/>
    <property type="project" value="UniProtKB-KW"/>
</dbReference>
<dbReference type="InterPro" id="IPR027417">
    <property type="entry name" value="P-loop_NTPase"/>
</dbReference>
<reference evidence="6 7" key="1">
    <citation type="journal article" date="2009" name="PLoS ONE">
        <title>The complete genome of Teredinibacter turnerae T7901: an intracellular endosymbiont of marine wood-boring bivalves (shipworms).</title>
        <authorList>
            <person name="Yang J.C."/>
            <person name="Madupu R."/>
            <person name="Durkin A.S."/>
            <person name="Ekborg N.A."/>
            <person name="Pedamallu C.S."/>
            <person name="Hostetler J.B."/>
            <person name="Radune D."/>
            <person name="Toms B.S."/>
            <person name="Henrissat B."/>
            <person name="Coutinho P.M."/>
            <person name="Schwarz S."/>
            <person name="Field L."/>
            <person name="Trindade-Silva A.E."/>
            <person name="Soares C.A.G."/>
            <person name="Elshahawi S."/>
            <person name="Hanora A."/>
            <person name="Schmidt E.W."/>
            <person name="Haygood M.G."/>
            <person name="Posfai J."/>
            <person name="Benner J."/>
            <person name="Madinger C."/>
            <person name="Nove J."/>
            <person name="Anton B."/>
            <person name="Chaudhary K."/>
            <person name="Foster J."/>
            <person name="Holman A."/>
            <person name="Kumar S."/>
            <person name="Lessard P.A."/>
            <person name="Luyten Y.A."/>
            <person name="Slatko B."/>
            <person name="Wood N."/>
            <person name="Wu B."/>
            <person name="Teplitski M."/>
            <person name="Mougous J.D."/>
            <person name="Ward N."/>
            <person name="Eisen J.A."/>
            <person name="Badger J.H."/>
            <person name="Distel D.L."/>
        </authorList>
    </citation>
    <scope>NUCLEOTIDE SEQUENCE [LARGE SCALE GENOMIC DNA]</scope>
    <source>
        <strain evidence="7">ATCC 39867 / T7901</strain>
    </source>
</reference>
<sequence>MRAIGCVSNKKVIGYIIIFVYCLTINPIFIIVVMSKPASPFHKIDGKCAVELHDLQFSYGQGRQSVLNIDKWQLPQGESAFIYGPSGSGKSTLLNLLGGLLIPTSGAVNVLGTEISKLSGPQRDKFRARHIGIIFQQFNLIPWLTVADNIAVAQHFSGRKAAPKGQMVSRAAELLEKLGLAKDVMQHKTRALSIGQQQRVAIARALINAPELIIADEPTSALDTESRDDFMALLMACVKESCASIVFVSHDRSLARYFNTELNLTSLNAVPDIAQSEGASHDS</sequence>
<dbReference type="STRING" id="377629.TERTU_2271"/>
<proteinExistence type="predicted"/>
<evidence type="ECO:0000256" key="2">
    <source>
        <dbReference type="ARBA" id="ARBA00022741"/>
    </source>
</evidence>
<evidence type="ECO:0000256" key="3">
    <source>
        <dbReference type="ARBA" id="ARBA00022840"/>
    </source>
</evidence>
<evidence type="ECO:0000256" key="4">
    <source>
        <dbReference type="SAM" id="Phobius"/>
    </source>
</evidence>
<keyword evidence="3 6" id="KW-0067">ATP-binding</keyword>
<evidence type="ECO:0000313" key="7">
    <source>
        <dbReference type="Proteomes" id="UP000009080"/>
    </source>
</evidence>
<dbReference type="EMBL" id="CP001614">
    <property type="protein sequence ID" value="ACR12254.1"/>
    <property type="molecule type" value="Genomic_DNA"/>
</dbReference>
<dbReference type="KEGG" id="ttu:TERTU_2271"/>
<dbReference type="CDD" id="cd03255">
    <property type="entry name" value="ABC_MJ0796_LolCDE_FtsE"/>
    <property type="match status" value="1"/>
</dbReference>
<dbReference type="InterPro" id="IPR003439">
    <property type="entry name" value="ABC_transporter-like_ATP-bd"/>
</dbReference>
<dbReference type="Proteomes" id="UP000009080">
    <property type="component" value="Chromosome"/>
</dbReference>
<dbReference type="InterPro" id="IPR015854">
    <property type="entry name" value="ABC_transpr_LolD-like"/>
</dbReference>
<dbReference type="GO" id="GO:0022857">
    <property type="term" value="F:transmembrane transporter activity"/>
    <property type="evidence" value="ECO:0007669"/>
    <property type="project" value="TreeGrafter"/>
</dbReference>
<keyword evidence="4" id="KW-0472">Membrane</keyword>
<gene>
    <name evidence="6" type="ordered locus">TERTU_2271</name>
</gene>
<dbReference type="SUPFAM" id="SSF52540">
    <property type="entry name" value="P-loop containing nucleoside triphosphate hydrolases"/>
    <property type="match status" value="1"/>
</dbReference>
<name>C5BK28_TERTT</name>
<evidence type="ECO:0000313" key="6">
    <source>
        <dbReference type="EMBL" id="ACR12254.1"/>
    </source>
</evidence>
<dbReference type="eggNOG" id="COG1136">
    <property type="taxonomic scope" value="Bacteria"/>
</dbReference>
<keyword evidence="7" id="KW-1185">Reference proteome</keyword>
<dbReference type="PANTHER" id="PTHR24220">
    <property type="entry name" value="IMPORT ATP-BINDING PROTEIN"/>
    <property type="match status" value="1"/>
</dbReference>
<dbReference type="OrthoDB" id="9802264at2"/>
<dbReference type="SMART" id="SM00382">
    <property type="entry name" value="AAA"/>
    <property type="match status" value="1"/>
</dbReference>
<dbReference type="GO" id="GO:0016887">
    <property type="term" value="F:ATP hydrolysis activity"/>
    <property type="evidence" value="ECO:0007669"/>
    <property type="project" value="InterPro"/>
</dbReference>
<organism evidence="6 7">
    <name type="scientific">Teredinibacter turnerae (strain ATCC 39867 / T7901)</name>
    <dbReference type="NCBI Taxonomy" id="377629"/>
    <lineage>
        <taxon>Bacteria</taxon>
        <taxon>Pseudomonadati</taxon>
        <taxon>Pseudomonadota</taxon>
        <taxon>Gammaproteobacteria</taxon>
        <taxon>Cellvibrionales</taxon>
        <taxon>Cellvibrionaceae</taxon>
        <taxon>Teredinibacter</taxon>
    </lineage>
</organism>
<dbReference type="PROSITE" id="PS50893">
    <property type="entry name" value="ABC_TRANSPORTER_2"/>
    <property type="match status" value="1"/>
</dbReference>
<keyword evidence="4" id="KW-1133">Transmembrane helix</keyword>
<dbReference type="RefSeq" id="WP_015818366.1">
    <property type="nucleotide sequence ID" value="NC_012997.1"/>
</dbReference>
<feature type="transmembrane region" description="Helical" evidence="4">
    <location>
        <begin position="12"/>
        <end position="34"/>
    </location>
</feature>
<dbReference type="Gene3D" id="3.40.50.300">
    <property type="entry name" value="P-loop containing nucleotide triphosphate hydrolases"/>
    <property type="match status" value="1"/>
</dbReference>
<evidence type="ECO:0000259" key="5">
    <source>
        <dbReference type="PROSITE" id="PS50893"/>
    </source>
</evidence>
<protein>
    <submittedName>
        <fullName evidence="6">ABC transporter, ATP-binding protein</fullName>
    </submittedName>
</protein>
<dbReference type="PANTHER" id="PTHR24220:SF611">
    <property type="entry name" value="ATP-BINDING COMPONENT OF ABC TRANSPORTER-RELATED"/>
    <property type="match status" value="1"/>
</dbReference>
<keyword evidence="1" id="KW-0813">Transport</keyword>
<dbReference type="Pfam" id="PF00005">
    <property type="entry name" value="ABC_tran"/>
    <property type="match status" value="1"/>
</dbReference>